<name>A0A5K7XGG3_9BACT</name>
<feature type="transmembrane region" description="Helical" evidence="2">
    <location>
        <begin position="12"/>
        <end position="30"/>
    </location>
</feature>
<dbReference type="KEGG" id="lpav:PLANPX_1671"/>
<accession>A0A5K7XGG3</accession>
<feature type="domain" description="VWFA" evidence="3">
    <location>
        <begin position="95"/>
        <end position="221"/>
    </location>
</feature>
<gene>
    <name evidence="4" type="ORF">PLANPX_1671</name>
</gene>
<dbReference type="InterPro" id="IPR002035">
    <property type="entry name" value="VWF_A"/>
</dbReference>
<reference evidence="5" key="1">
    <citation type="submission" date="2019-10" db="EMBL/GenBank/DDBJ databases">
        <title>Lacipirellula parvula gen. nov., sp. nov., representing a lineage of planctomycetes widespread in freshwater anoxic habitats, and description of the family Lacipirellulaceae.</title>
        <authorList>
            <person name="Dedysh S.N."/>
            <person name="Kulichevskaya I.S."/>
            <person name="Beletsky A.V."/>
            <person name="Rakitin A.L."/>
            <person name="Mardanov A.V."/>
            <person name="Ivanova A.A."/>
            <person name="Saltykova V.X."/>
            <person name="Rijpstra W.I.C."/>
            <person name="Sinninghe Damste J.S."/>
            <person name="Ravin N.V."/>
        </authorList>
    </citation>
    <scope>NUCLEOTIDE SEQUENCE [LARGE SCALE GENOMIC DNA]</scope>
    <source>
        <strain evidence="5">PX69</strain>
    </source>
</reference>
<feature type="transmembrane region" description="Helical" evidence="2">
    <location>
        <begin position="660"/>
        <end position="679"/>
    </location>
</feature>
<dbReference type="SUPFAM" id="SSF53300">
    <property type="entry name" value="vWA-like"/>
    <property type="match status" value="1"/>
</dbReference>
<dbReference type="PANTHER" id="PTHR37464">
    <property type="entry name" value="BLL2463 PROTEIN"/>
    <property type="match status" value="1"/>
</dbReference>
<evidence type="ECO:0000313" key="4">
    <source>
        <dbReference type="EMBL" id="BBO32059.1"/>
    </source>
</evidence>
<sequence length="685" mass="74879">MNELFRNTLGPAAWVAIGIVPPAIFALYFLKLKRQPLEVPSTYLWTKVIEDLHVNSLWQRLRQSLLLFLQLLLVGLAILALLRPGWLGESLIGQKFVFLIDRSASMSTGDSDGGTRLDAAKKRVGSLIDQMGSDMSAMIIAFDDEPDVVQEFTDNKRLLRDALDHITATAKPTNIRGALELAGGFANSAPAASADGSEPTDETPAAAPQERVELYIFSDGRFGPVAEFSMGNLQPKYLPIGSFDTNNLAITAFNTRRNDARPEDRQAFVQVANYSDEPQTSTVELYHDGQLLDAAEITVPDGDATGVTFNLGAAATGKLEARLTPPTDANDRLPLDNRGYAVLDPQKQSRILLVTPGNNALKLALTTGRAQRLGKVEVVSPEAIGTPDFQRRMGAETYDLVIFDQCAPEKPEQMPLANTLFIGRVPPLPGWTEKSSTEVVELPQIIDWQRSHPLLALVELGNVGVINSHIVRPPAGGKTLIDSTKGPLMAIAPRDGFEDAVLGFEIVGRDADGDMTANTNWPRYFSFPNFCLNVFQYLGGASEEGQNQVIRPGEPAEIDLPETKGALAVILPDGSRRPVEAPKAGKLAFHETDQLGAYEVQAGSEVVARFAVNLFDRQESDIRLRTRQEGDEGLQEVASLSIGYDDVKAESPSSPMRKELWTGLLLAALAVLVFEWYIYNRRVYI</sequence>
<dbReference type="RefSeq" id="WP_152098094.1">
    <property type="nucleotide sequence ID" value="NZ_AP021861.1"/>
</dbReference>
<keyword evidence="2" id="KW-0812">Transmembrane</keyword>
<dbReference type="Gene3D" id="3.40.50.410">
    <property type="entry name" value="von Willebrand factor, type A domain"/>
    <property type="match status" value="1"/>
</dbReference>
<dbReference type="Proteomes" id="UP000326837">
    <property type="component" value="Chromosome"/>
</dbReference>
<dbReference type="InterPro" id="IPR036465">
    <property type="entry name" value="vWFA_dom_sf"/>
</dbReference>
<evidence type="ECO:0000256" key="2">
    <source>
        <dbReference type="SAM" id="Phobius"/>
    </source>
</evidence>
<dbReference type="PANTHER" id="PTHR37464:SF1">
    <property type="entry name" value="BLL2463 PROTEIN"/>
    <property type="match status" value="1"/>
</dbReference>
<keyword evidence="5" id="KW-1185">Reference proteome</keyword>
<dbReference type="Pfam" id="PF13519">
    <property type="entry name" value="VWA_2"/>
    <property type="match status" value="1"/>
</dbReference>
<dbReference type="Pfam" id="PF07584">
    <property type="entry name" value="BatA"/>
    <property type="match status" value="1"/>
</dbReference>
<dbReference type="InterPro" id="IPR024163">
    <property type="entry name" value="Aerotolerance_reg_N"/>
</dbReference>
<evidence type="ECO:0000256" key="1">
    <source>
        <dbReference type="SAM" id="MobiDB-lite"/>
    </source>
</evidence>
<evidence type="ECO:0000259" key="3">
    <source>
        <dbReference type="PROSITE" id="PS50234"/>
    </source>
</evidence>
<organism evidence="4 5">
    <name type="scientific">Lacipirellula parvula</name>
    <dbReference type="NCBI Taxonomy" id="2650471"/>
    <lineage>
        <taxon>Bacteria</taxon>
        <taxon>Pseudomonadati</taxon>
        <taxon>Planctomycetota</taxon>
        <taxon>Planctomycetia</taxon>
        <taxon>Pirellulales</taxon>
        <taxon>Lacipirellulaceae</taxon>
        <taxon>Lacipirellula</taxon>
    </lineage>
</organism>
<keyword evidence="2" id="KW-0472">Membrane</keyword>
<keyword evidence="2" id="KW-1133">Transmembrane helix</keyword>
<dbReference type="EMBL" id="AP021861">
    <property type="protein sequence ID" value="BBO32059.1"/>
    <property type="molecule type" value="Genomic_DNA"/>
</dbReference>
<evidence type="ECO:0000313" key="5">
    <source>
        <dbReference type="Proteomes" id="UP000326837"/>
    </source>
</evidence>
<dbReference type="PROSITE" id="PS50234">
    <property type="entry name" value="VWFA"/>
    <property type="match status" value="1"/>
</dbReference>
<feature type="region of interest" description="Disordered" evidence="1">
    <location>
        <begin position="188"/>
        <end position="208"/>
    </location>
</feature>
<protein>
    <recommendedName>
        <fullName evidence="3">VWFA domain-containing protein</fullName>
    </recommendedName>
</protein>
<proteinExistence type="predicted"/>
<dbReference type="AlphaFoldDB" id="A0A5K7XGG3"/>
<feature type="transmembrane region" description="Helical" evidence="2">
    <location>
        <begin position="65"/>
        <end position="86"/>
    </location>
</feature>
<dbReference type="SMART" id="SM00327">
    <property type="entry name" value="VWA"/>
    <property type="match status" value="1"/>
</dbReference>